<name>A0ABR2JUN7_9EUKA</name>
<feature type="compositionally biased region" description="Low complexity" evidence="1">
    <location>
        <begin position="18"/>
        <end position="30"/>
    </location>
</feature>
<feature type="compositionally biased region" description="Basic residues" evidence="1">
    <location>
        <begin position="31"/>
        <end position="42"/>
    </location>
</feature>
<sequence length="293" mass="34342">MITRKKEKESLKKRNFYPSSDIESSPISNSHNKKVKKVVRKKKEPEPKFHLSDQMKKHNLLEILEFRIHFDQDPTHGHPAQSVSILDELPDQKIDHISEEERSMKSHYQVINPIQIIPDFWPKRVYDDVPEFNSPQKNKKNSPDQLQHDNSNSEDNNNNNSNYYDNRPSIIPVIKLSSEESQILLKKIIAASDVKLRNKQKQKKSPAKNNRHNQRASYDKDGEFSNPEGDEDDEFDKTEMKKLISLDVYGNRRSRSSFRGQKNRKEFSKFVLSLPSLLYDTDESCDETDIELF</sequence>
<evidence type="ECO:0000313" key="3">
    <source>
        <dbReference type="Proteomes" id="UP001470230"/>
    </source>
</evidence>
<feature type="compositionally biased region" description="Basic residues" evidence="1">
    <location>
        <begin position="197"/>
        <end position="214"/>
    </location>
</feature>
<accession>A0ABR2JUN7</accession>
<proteinExistence type="predicted"/>
<evidence type="ECO:0000313" key="2">
    <source>
        <dbReference type="EMBL" id="KAK8882585.1"/>
    </source>
</evidence>
<reference evidence="2 3" key="1">
    <citation type="submission" date="2024-04" db="EMBL/GenBank/DDBJ databases">
        <title>Tritrichomonas musculus Genome.</title>
        <authorList>
            <person name="Alves-Ferreira E."/>
            <person name="Grigg M."/>
            <person name="Lorenzi H."/>
            <person name="Galac M."/>
        </authorList>
    </citation>
    <scope>NUCLEOTIDE SEQUENCE [LARGE SCALE GENOMIC DNA]</scope>
    <source>
        <strain evidence="2 3">EAF2021</strain>
    </source>
</reference>
<evidence type="ECO:0000256" key="1">
    <source>
        <dbReference type="SAM" id="MobiDB-lite"/>
    </source>
</evidence>
<dbReference type="EMBL" id="JAPFFF010000009">
    <property type="protein sequence ID" value="KAK8882585.1"/>
    <property type="molecule type" value="Genomic_DNA"/>
</dbReference>
<feature type="compositionally biased region" description="Basic and acidic residues" evidence="1">
    <location>
        <begin position="1"/>
        <end position="12"/>
    </location>
</feature>
<feature type="region of interest" description="Disordered" evidence="1">
    <location>
        <begin position="196"/>
        <end position="237"/>
    </location>
</feature>
<protein>
    <submittedName>
        <fullName evidence="2">Uncharacterized protein</fullName>
    </submittedName>
</protein>
<comment type="caution">
    <text evidence="2">The sequence shown here is derived from an EMBL/GenBank/DDBJ whole genome shotgun (WGS) entry which is preliminary data.</text>
</comment>
<gene>
    <name evidence="2" type="ORF">M9Y10_045227</name>
</gene>
<feature type="region of interest" description="Disordered" evidence="1">
    <location>
        <begin position="1"/>
        <end position="51"/>
    </location>
</feature>
<organism evidence="2 3">
    <name type="scientific">Tritrichomonas musculus</name>
    <dbReference type="NCBI Taxonomy" id="1915356"/>
    <lineage>
        <taxon>Eukaryota</taxon>
        <taxon>Metamonada</taxon>
        <taxon>Parabasalia</taxon>
        <taxon>Tritrichomonadida</taxon>
        <taxon>Tritrichomonadidae</taxon>
        <taxon>Tritrichomonas</taxon>
    </lineage>
</organism>
<keyword evidence="3" id="KW-1185">Reference proteome</keyword>
<feature type="region of interest" description="Disordered" evidence="1">
    <location>
        <begin position="128"/>
        <end position="166"/>
    </location>
</feature>
<dbReference type="Proteomes" id="UP001470230">
    <property type="component" value="Unassembled WGS sequence"/>
</dbReference>
<feature type="compositionally biased region" description="Low complexity" evidence="1">
    <location>
        <begin position="149"/>
        <end position="166"/>
    </location>
</feature>